<proteinExistence type="predicted"/>
<reference evidence="1 2" key="1">
    <citation type="submission" date="2019-01" db="EMBL/GenBank/DDBJ databases">
        <title>Zoogloea oleivorans genome sequencing and assembly.</title>
        <authorList>
            <person name="Tancsics A."/>
            <person name="Farkas M."/>
            <person name="Kriszt B."/>
            <person name="Maroti G."/>
            <person name="Horvath B."/>
        </authorList>
    </citation>
    <scope>NUCLEOTIDE SEQUENCE [LARGE SCALE GENOMIC DNA]</scope>
    <source>
        <strain evidence="1 2">Buc</strain>
    </source>
</reference>
<keyword evidence="2" id="KW-1185">Reference proteome</keyword>
<dbReference type="Proteomes" id="UP000389128">
    <property type="component" value="Unassembled WGS sequence"/>
</dbReference>
<gene>
    <name evidence="1" type="ORF">ETQ85_20515</name>
</gene>
<evidence type="ECO:0000313" key="2">
    <source>
        <dbReference type="Proteomes" id="UP000389128"/>
    </source>
</evidence>
<accession>A0A6C2CKU0</accession>
<dbReference type="EMBL" id="SDKK01000024">
    <property type="protein sequence ID" value="TYC53973.1"/>
    <property type="molecule type" value="Genomic_DNA"/>
</dbReference>
<dbReference type="RefSeq" id="WP_222862228.1">
    <property type="nucleotide sequence ID" value="NZ_SDKK01000024.1"/>
</dbReference>
<comment type="caution">
    <text evidence="1">The sequence shown here is derived from an EMBL/GenBank/DDBJ whole genome shotgun (WGS) entry which is preliminary data.</text>
</comment>
<dbReference type="AlphaFoldDB" id="A0A6C2CKU0"/>
<organism evidence="1 2">
    <name type="scientific">Zoogloea oleivorans</name>
    <dbReference type="NCBI Taxonomy" id="1552750"/>
    <lineage>
        <taxon>Bacteria</taxon>
        <taxon>Pseudomonadati</taxon>
        <taxon>Pseudomonadota</taxon>
        <taxon>Betaproteobacteria</taxon>
        <taxon>Rhodocyclales</taxon>
        <taxon>Zoogloeaceae</taxon>
        <taxon>Zoogloea</taxon>
    </lineage>
</organism>
<name>A0A6C2CKU0_9RHOO</name>
<protein>
    <submittedName>
        <fullName evidence="1">Uncharacterized protein</fullName>
    </submittedName>
</protein>
<sequence>MKTYLKQSRPEFTSLLAKAGAFTVAAKGALTGRVVESKPKLAPTGKQGTWVEIKHDGKRVAGKR</sequence>
<evidence type="ECO:0000313" key="1">
    <source>
        <dbReference type="EMBL" id="TYC53973.1"/>
    </source>
</evidence>